<sequence>MFDSSSYDNPTHLARVDTSRDVLPRGEPIFEEETLTLYGKDIDKVELHKHKTSNHMSKLTVAFLAKEESETGIKCNIFVEICSIYASPMDFSAFGLFKRASGKLHPITLNELWKTVQEEWIKKWAYRTTKKKFTFMKNSS</sequence>
<evidence type="ECO:0000313" key="1">
    <source>
        <dbReference type="EMBL" id="GFX89304.1"/>
    </source>
</evidence>
<evidence type="ECO:0000313" key="2">
    <source>
        <dbReference type="Proteomes" id="UP000887159"/>
    </source>
</evidence>
<protein>
    <submittedName>
        <fullName evidence="1">Uncharacterized protein</fullName>
    </submittedName>
</protein>
<proteinExistence type="predicted"/>
<keyword evidence="2" id="KW-1185">Reference proteome</keyword>
<comment type="caution">
    <text evidence="1">The sequence shown here is derived from an EMBL/GenBank/DDBJ whole genome shotgun (WGS) entry which is preliminary data.</text>
</comment>
<dbReference type="EMBL" id="BMAU01021069">
    <property type="protein sequence ID" value="GFX89304.1"/>
    <property type="molecule type" value="Genomic_DNA"/>
</dbReference>
<dbReference type="Proteomes" id="UP000887159">
    <property type="component" value="Unassembled WGS sequence"/>
</dbReference>
<accession>A0A8X6RBW0</accession>
<gene>
    <name evidence="1" type="primary">NCL1_60596</name>
    <name evidence="1" type="ORF">TNCV_1340031</name>
</gene>
<name>A0A8X6RBW0_TRICX</name>
<organism evidence="1 2">
    <name type="scientific">Trichonephila clavipes</name>
    <name type="common">Golden silk orbweaver</name>
    <name type="synonym">Nephila clavipes</name>
    <dbReference type="NCBI Taxonomy" id="2585209"/>
    <lineage>
        <taxon>Eukaryota</taxon>
        <taxon>Metazoa</taxon>
        <taxon>Ecdysozoa</taxon>
        <taxon>Arthropoda</taxon>
        <taxon>Chelicerata</taxon>
        <taxon>Arachnida</taxon>
        <taxon>Araneae</taxon>
        <taxon>Araneomorphae</taxon>
        <taxon>Entelegynae</taxon>
        <taxon>Araneoidea</taxon>
        <taxon>Nephilidae</taxon>
        <taxon>Trichonephila</taxon>
    </lineage>
</organism>
<dbReference type="AlphaFoldDB" id="A0A8X6RBW0"/>
<reference evidence="1" key="1">
    <citation type="submission" date="2020-08" db="EMBL/GenBank/DDBJ databases">
        <title>Multicomponent nature underlies the extraordinary mechanical properties of spider dragline silk.</title>
        <authorList>
            <person name="Kono N."/>
            <person name="Nakamura H."/>
            <person name="Mori M."/>
            <person name="Yoshida Y."/>
            <person name="Ohtoshi R."/>
            <person name="Malay A.D."/>
            <person name="Moran D.A.P."/>
            <person name="Tomita M."/>
            <person name="Numata K."/>
            <person name="Arakawa K."/>
        </authorList>
    </citation>
    <scope>NUCLEOTIDE SEQUENCE</scope>
</reference>